<dbReference type="GO" id="GO:0010133">
    <property type="term" value="P:L-proline catabolic process to L-glutamate"/>
    <property type="evidence" value="ECO:0007669"/>
    <property type="project" value="UniProtKB-UniRule"/>
</dbReference>
<dbReference type="FunFam" id="3.40.309.10:FF:000088">
    <property type="entry name" value="Uncharacterized protein"/>
    <property type="match status" value="1"/>
</dbReference>
<evidence type="ECO:0000256" key="6">
    <source>
        <dbReference type="ARBA" id="ARBA00048142"/>
    </source>
</evidence>
<evidence type="ECO:0000256" key="8">
    <source>
        <dbReference type="RuleBase" id="RU366030"/>
    </source>
</evidence>
<evidence type="ECO:0000313" key="10">
    <source>
        <dbReference type="EMBL" id="CAH0107852.1"/>
    </source>
</evidence>
<dbReference type="InterPro" id="IPR016162">
    <property type="entry name" value="Ald_DH_N"/>
</dbReference>
<evidence type="ECO:0000256" key="2">
    <source>
        <dbReference type="ARBA" id="ARBA00009986"/>
    </source>
</evidence>
<comment type="catalytic activity">
    <reaction evidence="6 7">
        <text>L-glutamate 5-semialdehyde + NAD(+) + H2O = L-glutamate + NADH + 2 H(+)</text>
        <dbReference type="Rhea" id="RHEA:30235"/>
        <dbReference type="ChEBI" id="CHEBI:15377"/>
        <dbReference type="ChEBI" id="CHEBI:15378"/>
        <dbReference type="ChEBI" id="CHEBI:29985"/>
        <dbReference type="ChEBI" id="CHEBI:57540"/>
        <dbReference type="ChEBI" id="CHEBI:57945"/>
        <dbReference type="ChEBI" id="CHEBI:58066"/>
        <dbReference type="EC" id="1.2.1.88"/>
    </reaction>
</comment>
<name>A0A8J2RXW1_9CRUS</name>
<evidence type="ECO:0000256" key="1">
    <source>
        <dbReference type="ARBA" id="ARBA00004786"/>
    </source>
</evidence>
<dbReference type="NCBIfam" id="TIGR01236">
    <property type="entry name" value="D1pyr5carbox1"/>
    <property type="match status" value="1"/>
</dbReference>
<accession>A0A8J2RXW1</accession>
<dbReference type="CDD" id="cd07123">
    <property type="entry name" value="ALDH_F4-17_P5CDH"/>
    <property type="match status" value="1"/>
</dbReference>
<keyword evidence="11" id="KW-1185">Reference proteome</keyword>
<keyword evidence="4 7" id="KW-0520">NAD</keyword>
<evidence type="ECO:0000259" key="9">
    <source>
        <dbReference type="Pfam" id="PF00171"/>
    </source>
</evidence>
<dbReference type="SUPFAM" id="SSF53720">
    <property type="entry name" value="ALDH-like"/>
    <property type="match status" value="1"/>
</dbReference>
<sequence length="576" mass="64349">MISSLSKSNLYLSSTHRLSVRKSFFRFLGGPSIIQEPISQPINLVNEPILGYLKDSEERAGLEDALQHRQATVEEIPIIIDGKEYWTDNVHYQTMPSNHQKKISKFCYATPELLKKAIDVSMKARSAWEKVPLNKKVDIFMKAGDLVSTKYRSQLNASTMLGQGKTVFQAEIDAACELADFLRFNAEFAQRLYDYQPVNVDPSIKNSVRHRGLEGFIAAISPFNFTAIGGNLAYAPAIMGNVVLWKPSDTAMLSNYMVFRLMEESGIPPGVVNFVPADGPTFGRAITNSTHLSAINFTGSVPTFHWLWKQVGENVDRFRNLPRLVGECGGKNYHLVHSSANVEHVVNSTLRGAFEYSGQKCSACSRLYVPSSLWKQIKEGLIEGMKQMKIGPVTDFDTFTSSVIDSRAYDRITSYIKHAEQSPDLQIIAGGERNKSVGYFIHPTLVETKNPRDRIMVEEIFGPVLTAFVYDDNALEETLDLIDSSTSFALTGAVFAEDREFLVQAADRLKMSAGNFYINDKSTGAVVGQQPFGGARLSGTNDKAGSPHYLLRWTSPQAIKQYFNHLTQFKYPHMEK</sequence>
<evidence type="ECO:0000256" key="4">
    <source>
        <dbReference type="ARBA" id="ARBA00023027"/>
    </source>
</evidence>
<dbReference type="InterPro" id="IPR016163">
    <property type="entry name" value="Ald_DH_C"/>
</dbReference>
<organism evidence="10 11">
    <name type="scientific">Daphnia galeata</name>
    <dbReference type="NCBI Taxonomy" id="27404"/>
    <lineage>
        <taxon>Eukaryota</taxon>
        <taxon>Metazoa</taxon>
        <taxon>Ecdysozoa</taxon>
        <taxon>Arthropoda</taxon>
        <taxon>Crustacea</taxon>
        <taxon>Branchiopoda</taxon>
        <taxon>Diplostraca</taxon>
        <taxon>Cladocera</taxon>
        <taxon>Anomopoda</taxon>
        <taxon>Daphniidae</taxon>
        <taxon>Daphnia</taxon>
    </lineage>
</organism>
<dbReference type="InterPro" id="IPR016161">
    <property type="entry name" value="Ald_DH/histidinol_DH"/>
</dbReference>
<proteinExistence type="inferred from homology"/>
<dbReference type="GO" id="GO:0003842">
    <property type="term" value="F:L-glutamate gamma-semialdehyde dehydrogenase activity"/>
    <property type="evidence" value="ECO:0007669"/>
    <property type="project" value="UniProtKB-UniRule"/>
</dbReference>
<protein>
    <recommendedName>
        <fullName evidence="7 8">Multifunctional fusion protein</fullName>
    </recommendedName>
    <domain>
        <recommendedName>
            <fullName evidence="8">Delta-1-pyrroline-5-carboxylate dehydrogenase</fullName>
            <shortName evidence="8">P5C dehydrogenase</shortName>
        </recommendedName>
        <alternativeName>
            <fullName evidence="7">L-glutamate gamma-semialdehyde dehydrogenase</fullName>
        </alternativeName>
    </domain>
    <domain>
        <recommendedName>
            <fullName evidence="7">L-glutamate gamma-semialdehyde dehydrogenase</fullName>
            <ecNumber evidence="7">1.2.1.88</ecNumber>
        </recommendedName>
    </domain>
</protein>
<reference evidence="10" key="1">
    <citation type="submission" date="2021-11" db="EMBL/GenBank/DDBJ databases">
        <authorList>
            <person name="Schell T."/>
        </authorList>
    </citation>
    <scope>NUCLEOTIDE SEQUENCE</scope>
    <source>
        <strain evidence="10">M5</strain>
    </source>
</reference>
<comment type="similarity">
    <text evidence="2 7">Belongs to the aldehyde dehydrogenase family.</text>
</comment>
<evidence type="ECO:0000256" key="7">
    <source>
        <dbReference type="RuleBase" id="RU366016"/>
    </source>
</evidence>
<dbReference type="InterPro" id="IPR016160">
    <property type="entry name" value="Ald_DH_CS_CYS"/>
</dbReference>
<comment type="pathway">
    <text evidence="1 7">Amino-acid degradation; L-proline degradation into L-glutamate; L-glutamate from L-proline: step 2/2.</text>
</comment>
<dbReference type="PANTHER" id="PTHR42862">
    <property type="entry name" value="DELTA-1-PYRROLINE-5-CARBOXYLATE DEHYDROGENASE 1, ISOFORM A-RELATED"/>
    <property type="match status" value="1"/>
</dbReference>
<dbReference type="Pfam" id="PF00171">
    <property type="entry name" value="Aldedh"/>
    <property type="match status" value="1"/>
</dbReference>
<dbReference type="GO" id="GO:0005759">
    <property type="term" value="C:mitochondrial matrix"/>
    <property type="evidence" value="ECO:0007669"/>
    <property type="project" value="TreeGrafter"/>
</dbReference>
<dbReference type="Gene3D" id="3.40.309.10">
    <property type="entry name" value="Aldehyde Dehydrogenase, Chain A, domain 2"/>
    <property type="match status" value="1"/>
</dbReference>
<feature type="domain" description="Aldehyde dehydrogenase" evidence="9">
    <location>
        <begin position="95"/>
        <end position="558"/>
    </location>
</feature>
<dbReference type="PROSITE" id="PS00070">
    <property type="entry name" value="ALDEHYDE_DEHYDR_CYS"/>
    <property type="match status" value="1"/>
</dbReference>
<evidence type="ECO:0000256" key="3">
    <source>
        <dbReference type="ARBA" id="ARBA00023002"/>
    </source>
</evidence>
<dbReference type="FunFam" id="3.40.605.10:FF:000006">
    <property type="entry name" value="1-pyrroline-5-carboxylate dehydrogenase"/>
    <property type="match status" value="1"/>
</dbReference>
<dbReference type="InterPro" id="IPR050485">
    <property type="entry name" value="Proline_metab_enzyme"/>
</dbReference>
<dbReference type="EC" id="1.2.1.88" evidence="7"/>
<dbReference type="InterPro" id="IPR015590">
    <property type="entry name" value="Aldehyde_DH_dom"/>
</dbReference>
<dbReference type="AlphaFoldDB" id="A0A8J2RXW1"/>
<dbReference type="OrthoDB" id="5322683at2759"/>
<dbReference type="Gene3D" id="3.40.605.10">
    <property type="entry name" value="Aldehyde Dehydrogenase, Chain A, domain 1"/>
    <property type="match status" value="1"/>
</dbReference>
<dbReference type="InterPro" id="IPR005931">
    <property type="entry name" value="P5CDH/ALDH4A1"/>
</dbReference>
<gene>
    <name evidence="10" type="ORF">DGAL_LOCUS11186</name>
</gene>
<evidence type="ECO:0000313" key="11">
    <source>
        <dbReference type="Proteomes" id="UP000789390"/>
    </source>
</evidence>
<keyword evidence="3 7" id="KW-0560">Oxidoreductase</keyword>
<dbReference type="UniPathway" id="UPA00261">
    <property type="reaction ID" value="UER00374"/>
</dbReference>
<comment type="caution">
    <text evidence="10">The sequence shown here is derived from an EMBL/GenBank/DDBJ whole genome shotgun (WGS) entry which is preliminary data.</text>
</comment>
<keyword evidence="5 7" id="KW-0642">Proline metabolism</keyword>
<evidence type="ECO:0000256" key="5">
    <source>
        <dbReference type="ARBA" id="ARBA00023062"/>
    </source>
</evidence>
<dbReference type="EMBL" id="CAKKLH010000279">
    <property type="protein sequence ID" value="CAH0107852.1"/>
    <property type="molecule type" value="Genomic_DNA"/>
</dbReference>
<dbReference type="Proteomes" id="UP000789390">
    <property type="component" value="Unassembled WGS sequence"/>
</dbReference>
<dbReference type="PANTHER" id="PTHR42862:SF1">
    <property type="entry name" value="DELTA-1-PYRROLINE-5-CARBOXYLATE DEHYDROGENASE 2, ISOFORM A-RELATED"/>
    <property type="match status" value="1"/>
</dbReference>